<dbReference type="PANTHER" id="PTHR11496">
    <property type="entry name" value="ALCOHOL DEHYDROGENASE"/>
    <property type="match status" value="1"/>
</dbReference>
<keyword evidence="4" id="KW-0520">NAD</keyword>
<dbReference type="Proteomes" id="UP000281474">
    <property type="component" value="Unassembled WGS sequence"/>
</dbReference>
<dbReference type="InterPro" id="IPR056798">
    <property type="entry name" value="ADH_Fe_C"/>
</dbReference>
<keyword evidence="8" id="KW-1185">Reference proteome</keyword>
<evidence type="ECO:0000256" key="4">
    <source>
        <dbReference type="ARBA" id="ARBA00023027"/>
    </source>
</evidence>
<dbReference type="Pfam" id="PF25137">
    <property type="entry name" value="ADH_Fe_C"/>
    <property type="match status" value="1"/>
</dbReference>
<dbReference type="AlphaFoldDB" id="A0A3L8PVZ4"/>
<dbReference type="FunFam" id="1.20.1090.10:FF:000001">
    <property type="entry name" value="Aldehyde-alcohol dehydrogenase"/>
    <property type="match status" value="1"/>
</dbReference>
<dbReference type="GO" id="GO:0046872">
    <property type="term" value="F:metal ion binding"/>
    <property type="evidence" value="ECO:0007669"/>
    <property type="project" value="InterPro"/>
</dbReference>
<evidence type="ECO:0000259" key="5">
    <source>
        <dbReference type="Pfam" id="PF00465"/>
    </source>
</evidence>
<name>A0A3L8PVZ4_9GAMM</name>
<reference evidence="7 8" key="1">
    <citation type="submission" date="2018-09" db="EMBL/GenBank/DDBJ databases">
        <title>Phylogeny of the Shewanellaceae, and recommendation for two new genera, Pseudoshewanella and Parashewanella.</title>
        <authorList>
            <person name="Wang G."/>
        </authorList>
    </citation>
    <scope>NUCLEOTIDE SEQUENCE [LARGE SCALE GENOMIC DNA]</scope>
    <source>
        <strain evidence="7 8">C51</strain>
    </source>
</reference>
<feature type="domain" description="Fe-containing alcohol dehydrogenase-like C-terminal" evidence="6">
    <location>
        <begin position="205"/>
        <end position="393"/>
    </location>
</feature>
<dbReference type="EMBL" id="QZEI01000031">
    <property type="protein sequence ID" value="RLV59550.1"/>
    <property type="molecule type" value="Genomic_DNA"/>
</dbReference>
<dbReference type="Pfam" id="PF00465">
    <property type="entry name" value="Fe-ADH"/>
    <property type="match status" value="1"/>
</dbReference>
<dbReference type="CDD" id="cd08189">
    <property type="entry name" value="Fe-ADH-like"/>
    <property type="match status" value="1"/>
</dbReference>
<dbReference type="InterPro" id="IPR018211">
    <property type="entry name" value="ADH_Fe_CS"/>
</dbReference>
<dbReference type="Gene3D" id="3.40.50.1970">
    <property type="match status" value="1"/>
</dbReference>
<dbReference type="PANTHER" id="PTHR11496:SF102">
    <property type="entry name" value="ALCOHOL DEHYDROGENASE 4"/>
    <property type="match status" value="1"/>
</dbReference>
<dbReference type="FunFam" id="3.40.50.1970:FF:000003">
    <property type="entry name" value="Alcohol dehydrogenase, iron-containing"/>
    <property type="match status" value="1"/>
</dbReference>
<comment type="caution">
    <text evidence="7">The sequence shown here is derived from an EMBL/GenBank/DDBJ whole genome shotgun (WGS) entry which is preliminary data.</text>
</comment>
<dbReference type="Gene3D" id="1.20.1090.10">
    <property type="entry name" value="Dehydroquinate synthase-like - alpha domain"/>
    <property type="match status" value="1"/>
</dbReference>
<proteinExistence type="inferred from homology"/>
<evidence type="ECO:0000259" key="6">
    <source>
        <dbReference type="Pfam" id="PF25137"/>
    </source>
</evidence>
<evidence type="ECO:0000313" key="8">
    <source>
        <dbReference type="Proteomes" id="UP000281474"/>
    </source>
</evidence>
<evidence type="ECO:0000256" key="1">
    <source>
        <dbReference type="ARBA" id="ARBA00001962"/>
    </source>
</evidence>
<gene>
    <name evidence="7" type="ORF">D5018_11385</name>
</gene>
<organism evidence="7 8">
    <name type="scientific">Parashewanella curva</name>
    <dbReference type="NCBI Taxonomy" id="2338552"/>
    <lineage>
        <taxon>Bacteria</taxon>
        <taxon>Pseudomonadati</taxon>
        <taxon>Pseudomonadota</taxon>
        <taxon>Gammaproteobacteria</taxon>
        <taxon>Alteromonadales</taxon>
        <taxon>Shewanellaceae</taxon>
        <taxon>Parashewanella</taxon>
    </lineage>
</organism>
<evidence type="ECO:0000256" key="3">
    <source>
        <dbReference type="ARBA" id="ARBA00023002"/>
    </source>
</evidence>
<dbReference type="InterPro" id="IPR039697">
    <property type="entry name" value="Alcohol_dehydrogenase_Fe"/>
</dbReference>
<evidence type="ECO:0000256" key="2">
    <source>
        <dbReference type="ARBA" id="ARBA00007358"/>
    </source>
</evidence>
<dbReference type="InterPro" id="IPR001670">
    <property type="entry name" value="ADH_Fe/GldA"/>
</dbReference>
<comment type="similarity">
    <text evidence="2">Belongs to the iron-containing alcohol dehydrogenase family.</text>
</comment>
<dbReference type="PROSITE" id="PS00060">
    <property type="entry name" value="ADH_IRON_2"/>
    <property type="match status" value="1"/>
</dbReference>
<protein>
    <submittedName>
        <fullName evidence="7">Iron-containing alcohol dehydrogenase</fullName>
    </submittedName>
</protein>
<dbReference type="OrthoDB" id="9815791at2"/>
<evidence type="ECO:0000313" key="7">
    <source>
        <dbReference type="EMBL" id="RLV59550.1"/>
    </source>
</evidence>
<keyword evidence="3" id="KW-0560">Oxidoreductase</keyword>
<dbReference type="SUPFAM" id="SSF56796">
    <property type="entry name" value="Dehydroquinate synthase-like"/>
    <property type="match status" value="1"/>
</dbReference>
<feature type="domain" description="Alcohol dehydrogenase iron-type/glycerol dehydrogenase GldA" evidence="5">
    <location>
        <begin position="31"/>
        <end position="193"/>
    </location>
</feature>
<dbReference type="GO" id="GO:0004022">
    <property type="term" value="F:alcohol dehydrogenase (NAD+) activity"/>
    <property type="evidence" value="ECO:0007669"/>
    <property type="project" value="TreeGrafter"/>
</dbReference>
<dbReference type="RefSeq" id="WP_121839129.1">
    <property type="nucleotide sequence ID" value="NZ_ML014780.1"/>
</dbReference>
<sequence length="401" mass="43124">MNVIQKSYYQSLMLGIKVLMNILPIPKPLLLSGAGSTSTLLELVANSQGRRVFLVSDKTLSKLGIVRSVEKQLLDQGCDVIVYDEVEPDPSERLIDQMVILASQSKAEVVLALGGGSVIDAAKIVAILSGTTKRVSQITGVLKVWRQNLPLYVLPTTAGTGSEVTMTSVITMSNGLKKPAVSPVLVPMAAALDAELMLGLPAPITAATGMDSLTHAIEAYLSTHANKETDDYAISAIKLIFKNLPIAYQNGSDIQARQAMVNASTYAGLAFNKAIVGYVHAIAHQLGAIYHVPHGLANAIVLPYVLDFYSDTCVERLSELAIAIGITGDTQQALSQGFISAVRDLCKTLDIPTVVKELKEADLQRICELALKEAHNLYPVPKYMSKQECLTILGRLKENNL</sequence>
<comment type="cofactor">
    <cofactor evidence="1">
        <name>Fe cation</name>
        <dbReference type="ChEBI" id="CHEBI:24875"/>
    </cofactor>
</comment>
<accession>A0A3L8PVZ4</accession>